<dbReference type="Proteomes" id="UP000320461">
    <property type="component" value="Unassembled WGS sequence"/>
</dbReference>
<dbReference type="AlphaFoldDB" id="A0A4Y3KFW1"/>
<proteinExistence type="predicted"/>
<sequence>MNPQWERPTRGARAGHVLGRLLAHVVWATEVHGAHHVPTEGPVLLAANHTGVIDGPVLVGAAPRPAHMLIKQEMFDGRLGGLLRRLDQIPVDRDNPRTALGAALEVLKRGGVVGIFPEGSRGRGDASDSRAGITWLALNGHAPVVPVAVLGTRRTGQGVNHVPRLRQRLVVSFGEPVLVERAPGVPGRQAMAEANDRLRDALALHVAATVTAVGVPLPTDDPLNVA</sequence>
<dbReference type="OrthoDB" id="9808424at2"/>
<organism evidence="4 5">
    <name type="scientific">Cellulomonas gelida</name>
    <dbReference type="NCBI Taxonomy" id="1712"/>
    <lineage>
        <taxon>Bacteria</taxon>
        <taxon>Bacillati</taxon>
        <taxon>Actinomycetota</taxon>
        <taxon>Actinomycetes</taxon>
        <taxon>Micrococcales</taxon>
        <taxon>Cellulomonadaceae</taxon>
        <taxon>Cellulomonas</taxon>
    </lineage>
</organism>
<dbReference type="CDD" id="cd07989">
    <property type="entry name" value="LPLAT_AGPAT-like"/>
    <property type="match status" value="1"/>
</dbReference>
<keyword evidence="2 4" id="KW-0012">Acyltransferase</keyword>
<evidence type="ECO:0000256" key="2">
    <source>
        <dbReference type="ARBA" id="ARBA00023315"/>
    </source>
</evidence>
<reference evidence="4 5" key="1">
    <citation type="submission" date="2019-06" db="EMBL/GenBank/DDBJ databases">
        <title>Whole genome shotgun sequence of Cellulomonas gelida NBRC 3748.</title>
        <authorList>
            <person name="Hosoyama A."/>
            <person name="Uohara A."/>
            <person name="Ohji S."/>
            <person name="Ichikawa N."/>
        </authorList>
    </citation>
    <scope>NUCLEOTIDE SEQUENCE [LARGE SCALE GENOMIC DNA]</scope>
    <source>
        <strain evidence="4 5">NBRC 3748</strain>
    </source>
</reference>
<evidence type="ECO:0000256" key="1">
    <source>
        <dbReference type="ARBA" id="ARBA00022679"/>
    </source>
</evidence>
<protein>
    <submittedName>
        <fullName evidence="4">1-acyl-sn-glycerol-3-phosphate acyltransferase</fullName>
    </submittedName>
</protein>
<dbReference type="GO" id="GO:0003841">
    <property type="term" value="F:1-acylglycerol-3-phosphate O-acyltransferase activity"/>
    <property type="evidence" value="ECO:0007669"/>
    <property type="project" value="TreeGrafter"/>
</dbReference>
<accession>A0A4Y3KFW1</accession>
<dbReference type="PANTHER" id="PTHR10434:SF11">
    <property type="entry name" value="1-ACYL-SN-GLYCEROL-3-PHOSPHATE ACYLTRANSFERASE"/>
    <property type="match status" value="1"/>
</dbReference>
<evidence type="ECO:0000313" key="4">
    <source>
        <dbReference type="EMBL" id="GEA82773.1"/>
    </source>
</evidence>
<dbReference type="SMART" id="SM00563">
    <property type="entry name" value="PlsC"/>
    <property type="match status" value="1"/>
</dbReference>
<dbReference type="Pfam" id="PF01553">
    <property type="entry name" value="Acyltransferase"/>
    <property type="match status" value="1"/>
</dbReference>
<keyword evidence="1 4" id="KW-0808">Transferase</keyword>
<dbReference type="PANTHER" id="PTHR10434">
    <property type="entry name" value="1-ACYL-SN-GLYCEROL-3-PHOSPHATE ACYLTRANSFERASE"/>
    <property type="match status" value="1"/>
</dbReference>
<dbReference type="InterPro" id="IPR002123">
    <property type="entry name" value="Plipid/glycerol_acylTrfase"/>
</dbReference>
<feature type="domain" description="Phospholipid/glycerol acyltransferase" evidence="3">
    <location>
        <begin position="43"/>
        <end position="152"/>
    </location>
</feature>
<keyword evidence="5" id="KW-1185">Reference proteome</keyword>
<dbReference type="RefSeq" id="WP_048341779.1">
    <property type="nucleotide sequence ID" value="NZ_BJLQ01000001.1"/>
</dbReference>
<dbReference type="GO" id="GO:0006654">
    <property type="term" value="P:phosphatidic acid biosynthetic process"/>
    <property type="evidence" value="ECO:0007669"/>
    <property type="project" value="TreeGrafter"/>
</dbReference>
<name>A0A4Y3KFW1_9CELL</name>
<dbReference type="EMBL" id="BJLQ01000001">
    <property type="protein sequence ID" value="GEA82773.1"/>
    <property type="molecule type" value="Genomic_DNA"/>
</dbReference>
<evidence type="ECO:0000259" key="3">
    <source>
        <dbReference type="SMART" id="SM00563"/>
    </source>
</evidence>
<evidence type="ECO:0000313" key="5">
    <source>
        <dbReference type="Proteomes" id="UP000320461"/>
    </source>
</evidence>
<comment type="caution">
    <text evidence="4">The sequence shown here is derived from an EMBL/GenBank/DDBJ whole genome shotgun (WGS) entry which is preliminary data.</text>
</comment>
<gene>
    <name evidence="4" type="ORF">CGE01nite_00240</name>
</gene>
<dbReference type="SUPFAM" id="SSF69593">
    <property type="entry name" value="Glycerol-3-phosphate (1)-acyltransferase"/>
    <property type="match status" value="1"/>
</dbReference>
<dbReference type="GO" id="GO:0005886">
    <property type="term" value="C:plasma membrane"/>
    <property type="evidence" value="ECO:0007669"/>
    <property type="project" value="TreeGrafter"/>
</dbReference>